<accession>F0ZDD6</accession>
<dbReference type="KEGG" id="dpp:DICPUDRAFT_22083"/>
<sequence length="141" mass="16541">KMNCPHKKMDVTDISLYSYPEFFDDERFPLLAGSHCNATCKEKMMVYFKVYLELRYKWTMHYIEDARVVEDLKVKEVDEFHYPSLEDYYGFFENRSMGEDPDSEATILKYSKVGILDGKPVRLCDLPGGTKCDFDATNLEE</sequence>
<dbReference type="RefSeq" id="XP_003285449.1">
    <property type="nucleotide sequence ID" value="XM_003285401.1"/>
</dbReference>
<dbReference type="EMBL" id="GL870985">
    <property type="protein sequence ID" value="EGC38048.1"/>
    <property type="molecule type" value="Genomic_DNA"/>
</dbReference>
<name>F0ZDD6_DICPU</name>
<keyword evidence="2" id="KW-1185">Reference proteome</keyword>
<feature type="non-terminal residue" evidence="1">
    <location>
        <position position="1"/>
    </location>
</feature>
<evidence type="ECO:0000313" key="1">
    <source>
        <dbReference type="EMBL" id="EGC38048.1"/>
    </source>
</evidence>
<dbReference type="GeneID" id="10502869"/>
<organism evidence="1 2">
    <name type="scientific">Dictyostelium purpureum</name>
    <name type="common">Slime mold</name>
    <dbReference type="NCBI Taxonomy" id="5786"/>
    <lineage>
        <taxon>Eukaryota</taxon>
        <taxon>Amoebozoa</taxon>
        <taxon>Evosea</taxon>
        <taxon>Eumycetozoa</taxon>
        <taxon>Dictyostelia</taxon>
        <taxon>Dictyosteliales</taxon>
        <taxon>Dictyosteliaceae</taxon>
        <taxon>Dictyostelium</taxon>
    </lineage>
</organism>
<proteinExistence type="predicted"/>
<evidence type="ECO:0000313" key="2">
    <source>
        <dbReference type="Proteomes" id="UP000001064"/>
    </source>
</evidence>
<dbReference type="VEuPathDB" id="AmoebaDB:DICPUDRAFT_22083"/>
<dbReference type="Proteomes" id="UP000001064">
    <property type="component" value="Unassembled WGS sequence"/>
</dbReference>
<gene>
    <name evidence="1" type="ORF">DICPUDRAFT_22083</name>
</gene>
<protein>
    <submittedName>
        <fullName evidence="1">Uncharacterized protein</fullName>
    </submittedName>
</protein>
<dbReference type="AlphaFoldDB" id="F0ZDD6"/>
<reference evidence="2" key="1">
    <citation type="journal article" date="2011" name="Genome Biol.">
        <title>Comparative genomics of the social amoebae Dictyostelium discoideum and Dictyostelium purpureum.</title>
        <authorList>
            <consortium name="US DOE Joint Genome Institute (JGI-PGF)"/>
            <person name="Sucgang R."/>
            <person name="Kuo A."/>
            <person name="Tian X."/>
            <person name="Salerno W."/>
            <person name="Parikh A."/>
            <person name="Feasley C.L."/>
            <person name="Dalin E."/>
            <person name="Tu H."/>
            <person name="Huang E."/>
            <person name="Barry K."/>
            <person name="Lindquist E."/>
            <person name="Shapiro H."/>
            <person name="Bruce D."/>
            <person name="Schmutz J."/>
            <person name="Salamov A."/>
            <person name="Fey P."/>
            <person name="Gaudet P."/>
            <person name="Anjard C."/>
            <person name="Babu M.M."/>
            <person name="Basu S."/>
            <person name="Bushmanova Y."/>
            <person name="van der Wel H."/>
            <person name="Katoh-Kurasawa M."/>
            <person name="Dinh C."/>
            <person name="Coutinho P.M."/>
            <person name="Saito T."/>
            <person name="Elias M."/>
            <person name="Schaap P."/>
            <person name="Kay R.R."/>
            <person name="Henrissat B."/>
            <person name="Eichinger L."/>
            <person name="Rivero F."/>
            <person name="Putnam N.H."/>
            <person name="West C.M."/>
            <person name="Loomis W.F."/>
            <person name="Chisholm R.L."/>
            <person name="Shaulsky G."/>
            <person name="Strassmann J.E."/>
            <person name="Queller D.C."/>
            <person name="Kuspa A."/>
            <person name="Grigoriev I.V."/>
        </authorList>
    </citation>
    <scope>NUCLEOTIDE SEQUENCE [LARGE SCALE GENOMIC DNA]</scope>
    <source>
        <strain evidence="2">QSDP1</strain>
    </source>
</reference>
<dbReference type="InParanoid" id="F0ZDD6"/>
<feature type="non-terminal residue" evidence="1">
    <location>
        <position position="141"/>
    </location>
</feature>